<accession>A0A853AR45</accession>
<keyword evidence="2" id="KW-0732">Signal</keyword>
<gene>
    <name evidence="3" type="ORF">HNR68_002270</name>
</gene>
<evidence type="ECO:0000256" key="2">
    <source>
        <dbReference type="SAM" id="SignalP"/>
    </source>
</evidence>
<protein>
    <submittedName>
        <fullName evidence="3">Uncharacterized protein</fullName>
    </submittedName>
</protein>
<feature type="chain" id="PRO_5039548271" evidence="2">
    <location>
        <begin position="29"/>
        <end position="128"/>
    </location>
</feature>
<evidence type="ECO:0000256" key="1">
    <source>
        <dbReference type="SAM" id="MobiDB-lite"/>
    </source>
</evidence>
<feature type="compositionally biased region" description="Basic and acidic residues" evidence="1">
    <location>
        <begin position="46"/>
        <end position="62"/>
    </location>
</feature>
<keyword evidence="4" id="KW-1185">Reference proteome</keyword>
<feature type="region of interest" description="Disordered" evidence="1">
    <location>
        <begin position="79"/>
        <end position="108"/>
    </location>
</feature>
<feature type="region of interest" description="Disordered" evidence="1">
    <location>
        <begin position="28"/>
        <end position="62"/>
    </location>
</feature>
<evidence type="ECO:0000313" key="3">
    <source>
        <dbReference type="EMBL" id="NYI83640.1"/>
    </source>
</evidence>
<dbReference type="EMBL" id="JACCFJ010000001">
    <property type="protein sequence ID" value="NYI83640.1"/>
    <property type="molecule type" value="Genomic_DNA"/>
</dbReference>
<dbReference type="AlphaFoldDB" id="A0A853AR45"/>
<name>A0A853AR45_9PSEU</name>
<proteinExistence type="predicted"/>
<feature type="signal peptide" evidence="2">
    <location>
        <begin position="1"/>
        <end position="28"/>
    </location>
</feature>
<organism evidence="3 4">
    <name type="scientific">Saccharopolyspora hordei</name>
    <dbReference type="NCBI Taxonomy" id="1838"/>
    <lineage>
        <taxon>Bacteria</taxon>
        <taxon>Bacillati</taxon>
        <taxon>Actinomycetota</taxon>
        <taxon>Actinomycetes</taxon>
        <taxon>Pseudonocardiales</taxon>
        <taxon>Pseudonocardiaceae</taxon>
        <taxon>Saccharopolyspora</taxon>
    </lineage>
</organism>
<comment type="caution">
    <text evidence="3">The sequence shown here is derived from an EMBL/GenBank/DDBJ whole genome shotgun (WGS) entry which is preliminary data.</text>
</comment>
<sequence>MRGTVWRFTRAGLFLLFAFALTALGTAAAPPGDGCSPSRWGPAENKQSETKEHRDGAKLRERLPGLALGRRCGLRAEAHGAPLPRVLQPAGADENEQRPRTVPDPGNDAYHAFVRLRHSPDTLQVVRH</sequence>
<evidence type="ECO:0000313" key="4">
    <source>
        <dbReference type="Proteomes" id="UP000587002"/>
    </source>
</evidence>
<dbReference type="Proteomes" id="UP000587002">
    <property type="component" value="Unassembled WGS sequence"/>
</dbReference>
<dbReference type="RefSeq" id="WP_179720275.1">
    <property type="nucleotide sequence ID" value="NZ_BAABFH010000001.1"/>
</dbReference>
<reference evidence="3 4" key="1">
    <citation type="submission" date="2020-07" db="EMBL/GenBank/DDBJ databases">
        <title>Sequencing the genomes of 1000 actinobacteria strains.</title>
        <authorList>
            <person name="Klenk H.-P."/>
        </authorList>
    </citation>
    <scope>NUCLEOTIDE SEQUENCE [LARGE SCALE GENOMIC DNA]</scope>
    <source>
        <strain evidence="3 4">DSM 44065</strain>
    </source>
</reference>